<name>A0AC34RKB3_9BILA</name>
<sequence length="70" mass="8179">MYFPDLNFDFYADFLNMWRNAGLTYIRYSQIAAEVTRNVMKTQRVALPSDTKLKVTRWQNGKPVKTDATA</sequence>
<accession>A0AC34RKB3</accession>
<proteinExistence type="predicted"/>
<evidence type="ECO:0000313" key="1">
    <source>
        <dbReference type="Proteomes" id="UP000887576"/>
    </source>
</evidence>
<dbReference type="Proteomes" id="UP000887576">
    <property type="component" value="Unplaced"/>
</dbReference>
<organism evidence="1 2">
    <name type="scientific">Panagrolaimus sp. JU765</name>
    <dbReference type="NCBI Taxonomy" id="591449"/>
    <lineage>
        <taxon>Eukaryota</taxon>
        <taxon>Metazoa</taxon>
        <taxon>Ecdysozoa</taxon>
        <taxon>Nematoda</taxon>
        <taxon>Chromadorea</taxon>
        <taxon>Rhabditida</taxon>
        <taxon>Tylenchina</taxon>
        <taxon>Panagrolaimomorpha</taxon>
        <taxon>Panagrolaimoidea</taxon>
        <taxon>Panagrolaimidae</taxon>
        <taxon>Panagrolaimus</taxon>
    </lineage>
</organism>
<reference evidence="2" key="1">
    <citation type="submission" date="2022-11" db="UniProtKB">
        <authorList>
            <consortium name="WormBaseParasite"/>
        </authorList>
    </citation>
    <scope>IDENTIFICATION</scope>
</reference>
<dbReference type="WBParaSite" id="JU765_v2.g766.t1">
    <property type="protein sequence ID" value="JU765_v2.g766.t1"/>
    <property type="gene ID" value="JU765_v2.g766"/>
</dbReference>
<protein>
    <submittedName>
        <fullName evidence="2">ATP synthase F1 subunit epsilon</fullName>
    </submittedName>
</protein>
<evidence type="ECO:0000313" key="2">
    <source>
        <dbReference type="WBParaSite" id="JU765_v2.g766.t1"/>
    </source>
</evidence>